<evidence type="ECO:0000313" key="1">
    <source>
        <dbReference type="EMBL" id="VDK84584.1"/>
    </source>
</evidence>
<dbReference type="OrthoDB" id="6022242at2759"/>
<dbReference type="AlphaFoldDB" id="A0A3P6V2Q1"/>
<accession>A0A3P6V2Q1</accession>
<sequence>MIVGRPINYADRPPDNPGQFLFLILEDDFIDSRNLEHLDVTLHLC</sequence>
<dbReference type="EMBL" id="UYRV01030303">
    <property type="protein sequence ID" value="VDK84584.1"/>
    <property type="molecule type" value="Genomic_DNA"/>
</dbReference>
<name>A0A3P6V2Q1_CYLGO</name>
<dbReference type="Proteomes" id="UP000271889">
    <property type="component" value="Unassembled WGS sequence"/>
</dbReference>
<gene>
    <name evidence="1" type="ORF">CGOC_LOCUS8320</name>
</gene>
<keyword evidence="2" id="KW-1185">Reference proteome</keyword>
<proteinExistence type="predicted"/>
<evidence type="ECO:0000313" key="2">
    <source>
        <dbReference type="Proteomes" id="UP000271889"/>
    </source>
</evidence>
<protein>
    <submittedName>
        <fullName evidence="1">Uncharacterized protein</fullName>
    </submittedName>
</protein>
<organism evidence="1 2">
    <name type="scientific">Cylicostephanus goldi</name>
    <name type="common">Nematode worm</name>
    <dbReference type="NCBI Taxonomy" id="71465"/>
    <lineage>
        <taxon>Eukaryota</taxon>
        <taxon>Metazoa</taxon>
        <taxon>Ecdysozoa</taxon>
        <taxon>Nematoda</taxon>
        <taxon>Chromadorea</taxon>
        <taxon>Rhabditida</taxon>
        <taxon>Rhabditina</taxon>
        <taxon>Rhabditomorpha</taxon>
        <taxon>Strongyloidea</taxon>
        <taxon>Strongylidae</taxon>
        <taxon>Cylicostephanus</taxon>
    </lineage>
</organism>
<reference evidence="1 2" key="1">
    <citation type="submission" date="2018-11" db="EMBL/GenBank/DDBJ databases">
        <authorList>
            <consortium name="Pathogen Informatics"/>
        </authorList>
    </citation>
    <scope>NUCLEOTIDE SEQUENCE [LARGE SCALE GENOMIC DNA]</scope>
</reference>